<evidence type="ECO:0000259" key="5">
    <source>
        <dbReference type="Pfam" id="PF14905"/>
    </source>
</evidence>
<comment type="caution">
    <text evidence="6">The sequence shown here is derived from an EMBL/GenBank/DDBJ whole genome shotgun (WGS) entry which is preliminary data.</text>
</comment>
<evidence type="ECO:0000259" key="4">
    <source>
        <dbReference type="Pfam" id="PF07715"/>
    </source>
</evidence>
<keyword evidence="6" id="KW-0675">Receptor</keyword>
<protein>
    <submittedName>
        <fullName evidence="6">TonB-dependent receptor</fullName>
    </submittedName>
</protein>
<dbReference type="PANTHER" id="PTHR40980">
    <property type="entry name" value="PLUG DOMAIN-CONTAINING PROTEIN"/>
    <property type="match status" value="1"/>
</dbReference>
<dbReference type="Proteomes" id="UP000628669">
    <property type="component" value="Unassembled WGS sequence"/>
</dbReference>
<keyword evidence="3" id="KW-0998">Cell outer membrane</keyword>
<accession>A0ABS1FUV8</accession>
<sequence length="793" mass="91123">MKNVKLLHLLILLFPVLFYAQYKIEGRVLNKEKEPVKNAELLFKTTPSNNNRKVMTNDGGNFSIELIKGKYILTVKNSEYTSFEKEIIINSDTKLADIELVTVSKLIEEVKLTSSPKMIIHKLDRTVFNVENNALANRGNIFETMKSVPGLVLKNDQISMLGRDAVKVMIDGRMINLSGDDLKNFLKSIPSENIKSVEVISNPSARYEAEGNSGIVNLVLKKTKKNSWNNNTTLTTDVAKTKYILQTVNNNFTYQKNKLSFLLNTGYTYGDTFTKQMSDIFFSDPYFLTTEQKWNYNQFSGRFLIDYDITPKTKIGLQYLGGVYNNYVDDNVNTAVVNKANVPLYFLKGNGHIRDKNNNHSLNLHLEQKLDTLGKKLNIDLDYLSYVTDRNNTILSNQYNPDYSFEGINFFNRGISNQDINNYSLKFDIEHPGKFMNLNYGGKVGFTGTNYLLNNYDLSSDNTLTQSDQFKYDEAIQALYFNATKKFSDKWEGQIGLRTEYTQTKGHSVILDQTDYNKYLKLFPSVFIKNTINENNSLLLNYSRRIQRPSYGQLNPARSYINSQISSMGNPYLKPSYVDNIELSHTYKSLTSKLAFNVNSNAYNVFFKMNDETKEQIVTFDNYFKSYGYSLSETYEFNALSWWKSYVTLFLNYSQSKKSQDINLVLRNGFEFFGALNNSLTLNQSKTLTLDINYWYGSSSNQNLFHYSDANSLDMALSYKTPYKGLNLSIAAYDIFNSSPRTMLSEINGIAQTYKSFANNRFFRFSINYSFGNDKISKGERALGNESERERSR</sequence>
<dbReference type="EMBL" id="JAENHK010000010">
    <property type="protein sequence ID" value="MBK1896207.1"/>
    <property type="molecule type" value="Genomic_DNA"/>
</dbReference>
<evidence type="ECO:0000256" key="3">
    <source>
        <dbReference type="ARBA" id="ARBA00023237"/>
    </source>
</evidence>
<name>A0ABS1FUV8_9FLAO</name>
<dbReference type="InterPro" id="IPR041700">
    <property type="entry name" value="OMP_b-brl_3"/>
</dbReference>
<dbReference type="SUPFAM" id="SSF56935">
    <property type="entry name" value="Porins"/>
    <property type="match status" value="1"/>
</dbReference>
<feature type="domain" description="TonB-dependent receptor plug" evidence="4">
    <location>
        <begin position="136"/>
        <end position="214"/>
    </location>
</feature>
<evidence type="ECO:0000256" key="2">
    <source>
        <dbReference type="ARBA" id="ARBA00023136"/>
    </source>
</evidence>
<dbReference type="SUPFAM" id="SSF49464">
    <property type="entry name" value="Carboxypeptidase regulatory domain-like"/>
    <property type="match status" value="1"/>
</dbReference>
<evidence type="ECO:0000256" key="1">
    <source>
        <dbReference type="ARBA" id="ARBA00004442"/>
    </source>
</evidence>
<keyword evidence="7" id="KW-1185">Reference proteome</keyword>
<dbReference type="PANTHER" id="PTHR40980:SF4">
    <property type="entry name" value="TONB-DEPENDENT RECEPTOR-LIKE BETA-BARREL DOMAIN-CONTAINING PROTEIN"/>
    <property type="match status" value="1"/>
</dbReference>
<dbReference type="Gene3D" id="2.60.40.1120">
    <property type="entry name" value="Carboxypeptidase-like, regulatory domain"/>
    <property type="match status" value="1"/>
</dbReference>
<comment type="subcellular location">
    <subcellularLocation>
        <location evidence="1">Cell outer membrane</location>
    </subcellularLocation>
</comment>
<dbReference type="Pfam" id="PF14905">
    <property type="entry name" value="OMP_b-brl_3"/>
    <property type="match status" value="1"/>
</dbReference>
<keyword evidence="2" id="KW-0472">Membrane</keyword>
<dbReference type="Gene3D" id="2.170.130.10">
    <property type="entry name" value="TonB-dependent receptor, plug domain"/>
    <property type="match status" value="1"/>
</dbReference>
<dbReference type="InterPro" id="IPR012910">
    <property type="entry name" value="Plug_dom"/>
</dbReference>
<feature type="domain" description="Outer membrane protein beta-barrel" evidence="5">
    <location>
        <begin position="368"/>
        <end position="769"/>
    </location>
</feature>
<dbReference type="InterPro" id="IPR037066">
    <property type="entry name" value="Plug_dom_sf"/>
</dbReference>
<dbReference type="RefSeq" id="WP_200245634.1">
    <property type="nucleotide sequence ID" value="NZ_JAENHK010000010.1"/>
</dbReference>
<dbReference type="Pfam" id="PF07715">
    <property type="entry name" value="Plug"/>
    <property type="match status" value="1"/>
</dbReference>
<organism evidence="6 7">
    <name type="scientific">Chryseobacterium paridis</name>
    <dbReference type="NCBI Taxonomy" id="2800328"/>
    <lineage>
        <taxon>Bacteria</taxon>
        <taxon>Pseudomonadati</taxon>
        <taxon>Bacteroidota</taxon>
        <taxon>Flavobacteriia</taxon>
        <taxon>Flavobacteriales</taxon>
        <taxon>Weeksellaceae</taxon>
        <taxon>Chryseobacterium group</taxon>
        <taxon>Chryseobacterium</taxon>
    </lineage>
</organism>
<dbReference type="Gene3D" id="2.40.170.20">
    <property type="entry name" value="TonB-dependent receptor, beta-barrel domain"/>
    <property type="match status" value="1"/>
</dbReference>
<evidence type="ECO:0000313" key="6">
    <source>
        <dbReference type="EMBL" id="MBK1896207.1"/>
    </source>
</evidence>
<reference evidence="7" key="1">
    <citation type="submission" date="2021-01" db="EMBL/GenBank/DDBJ databases">
        <title>Genome public.</title>
        <authorList>
            <person name="Liu C."/>
            <person name="Sun Q."/>
        </authorList>
    </citation>
    <scope>NUCLEOTIDE SEQUENCE [LARGE SCALE GENOMIC DNA]</scope>
    <source>
        <strain evidence="7">YIM B02567</strain>
    </source>
</reference>
<gene>
    <name evidence="6" type="ORF">JHL15_10625</name>
</gene>
<evidence type="ECO:0000313" key="7">
    <source>
        <dbReference type="Proteomes" id="UP000628669"/>
    </source>
</evidence>
<proteinExistence type="predicted"/>
<dbReference type="InterPro" id="IPR008969">
    <property type="entry name" value="CarboxyPept-like_regulatory"/>
</dbReference>
<dbReference type="Pfam" id="PF13620">
    <property type="entry name" value="CarboxypepD_reg"/>
    <property type="match status" value="1"/>
</dbReference>
<dbReference type="InterPro" id="IPR036942">
    <property type="entry name" value="Beta-barrel_TonB_sf"/>
</dbReference>